<evidence type="ECO:0000313" key="3">
    <source>
        <dbReference type="Proteomes" id="UP000676310"/>
    </source>
</evidence>
<reference evidence="2" key="1">
    <citation type="submission" date="2021-05" db="EMBL/GenBank/DDBJ databases">
        <authorList>
            <person name="Stam R."/>
        </authorList>
    </citation>
    <scope>NUCLEOTIDE SEQUENCE</scope>
    <source>
        <strain evidence="2">CS162</strain>
    </source>
</reference>
<feature type="region of interest" description="Disordered" evidence="1">
    <location>
        <begin position="111"/>
        <end position="154"/>
    </location>
</feature>
<comment type="caution">
    <text evidence="2">The sequence shown here is derived from an EMBL/GenBank/DDBJ whole genome shotgun (WGS) entry which is preliminary data.</text>
</comment>
<dbReference type="Pfam" id="PF13911">
    <property type="entry name" value="AhpC-TSA_2"/>
    <property type="match status" value="1"/>
</dbReference>
<organism evidence="2 3">
    <name type="scientific">Alternaria atra</name>
    <dbReference type="NCBI Taxonomy" id="119953"/>
    <lineage>
        <taxon>Eukaryota</taxon>
        <taxon>Fungi</taxon>
        <taxon>Dikarya</taxon>
        <taxon>Ascomycota</taxon>
        <taxon>Pezizomycotina</taxon>
        <taxon>Dothideomycetes</taxon>
        <taxon>Pleosporomycetidae</taxon>
        <taxon>Pleosporales</taxon>
        <taxon>Pleosporineae</taxon>
        <taxon>Pleosporaceae</taxon>
        <taxon>Alternaria</taxon>
        <taxon>Alternaria sect. Ulocladioides</taxon>
    </lineage>
</organism>
<dbReference type="Gene3D" id="3.40.50.150">
    <property type="entry name" value="Vaccinia Virus protein VP39"/>
    <property type="match status" value="1"/>
</dbReference>
<dbReference type="Proteomes" id="UP000676310">
    <property type="component" value="Unassembled WGS sequence"/>
</dbReference>
<keyword evidence="3" id="KW-1185">Reference proteome</keyword>
<dbReference type="SUPFAM" id="SSF53335">
    <property type="entry name" value="S-adenosyl-L-methionine-dependent methyltransferases"/>
    <property type="match status" value="1"/>
</dbReference>
<dbReference type="Gene3D" id="3.40.30.10">
    <property type="entry name" value="Glutaredoxin"/>
    <property type="match status" value="1"/>
</dbReference>
<gene>
    <name evidence="2" type="ORF">ALTATR162_LOCUS4696</name>
</gene>
<accession>A0A8J2I1R5</accession>
<sequence length="852" mass="94850">MFATDLPLDREAESVGARRERKTKERSVRSNSINTSRTSISSTNSGSTDRELWWSSGLKKAKSMKPKILRPSNGWTANSQRTAITVTTEVDLTHTHSLKDPELQPGWTYTGSLSATLPSGDPLHPRQDEVPELEGDISSRNTGSTRSRISHDRQREVRTPTIVDNSDDATQASRISPSSFVTSRTRASSATPENEYAIPMSMPEAKRVDSAWPQPIETEASLKFEALELHDSFQEEKTQEDARHVSKVNSGANLEVPCKPLSQWQCLTPRGVPSEMQLQSRPTLKKAAVARSTSPELTRFQRFIRRMEGAGPKVILDRLKEDWQWSTCGGVDEELVLEKQLWLLTGFQMLNLGLERTLPQPECNTGKILELYGNLSEVYQLSAMHPSQTVHFLTIKPPRPVQLPGNVSYLTVRKLGAVPLPYPEDYFSHIRASTLPSLVPSARLPELFSECHKLLAPGGFLEIRIMDAAPVRKTTGPLMRTWIEDRLSVNLERDFRCSKPCSLVPSWLTAAGFEMLVQENDQNMMLPCALDSDAANVNEELSMIIGRAFWKDIWGSFVDDAQDEPKWWWEDEEIVQESGRLQTDLHPNYGRWIAPGNMFSSLGTKIALRKAGLGNVKLPKTDDLFGNGNTKKGSTSGADGGETGFANPFANVQWGVPKALQSWTTPPPPTNPVRKPPNIGDRAQTHTKLQFPTSDGRPTILLFLRFCGCPFTEKLFLALRTLANRHTSIHFVAISHCTPAATTEWLKKLGGAWNVDVVVDQNRELYALWGLGIATWGHVLHPRNGYNQVMLRKNEGVWGQQVGEGACRWQVGGAYAVDGRGVVTWGSPMQSVDEAIPFEHGVMSLGYGETRI</sequence>
<dbReference type="GeneID" id="67016391"/>
<feature type="compositionally biased region" description="Polar residues" evidence="1">
    <location>
        <begin position="138"/>
        <end position="147"/>
    </location>
</feature>
<dbReference type="InterPro" id="IPR029063">
    <property type="entry name" value="SAM-dependent_MTases_sf"/>
</dbReference>
<feature type="compositionally biased region" description="Low complexity" evidence="1">
    <location>
        <begin position="29"/>
        <end position="47"/>
    </location>
</feature>
<feature type="compositionally biased region" description="Basic and acidic residues" evidence="1">
    <location>
        <begin position="7"/>
        <end position="28"/>
    </location>
</feature>
<dbReference type="SUPFAM" id="SSF52833">
    <property type="entry name" value="Thioredoxin-like"/>
    <property type="match status" value="1"/>
</dbReference>
<evidence type="ECO:0000313" key="2">
    <source>
        <dbReference type="EMBL" id="CAG5156903.1"/>
    </source>
</evidence>
<dbReference type="RefSeq" id="XP_043168246.1">
    <property type="nucleotide sequence ID" value="XM_043312311.1"/>
</dbReference>
<protein>
    <recommendedName>
        <fullName evidence="4">Thioredoxin domain-containing protein</fullName>
    </recommendedName>
</protein>
<feature type="region of interest" description="Disordered" evidence="1">
    <location>
        <begin position="167"/>
        <end position="193"/>
    </location>
</feature>
<feature type="region of interest" description="Disordered" evidence="1">
    <location>
        <begin position="1"/>
        <end position="51"/>
    </location>
</feature>
<dbReference type="AlphaFoldDB" id="A0A8J2I1R5"/>
<dbReference type="EMBL" id="CAJRGZ010000017">
    <property type="protein sequence ID" value="CAG5156903.1"/>
    <property type="molecule type" value="Genomic_DNA"/>
</dbReference>
<dbReference type="InterPro" id="IPR032801">
    <property type="entry name" value="PXL2A/B/C"/>
</dbReference>
<dbReference type="PANTHER" id="PTHR42336">
    <property type="entry name" value="THIOREDOXIN DOMAIN-CONTAINING PROTEIN-RELATED"/>
    <property type="match status" value="1"/>
</dbReference>
<name>A0A8J2I1R5_9PLEO</name>
<proteinExistence type="predicted"/>
<evidence type="ECO:0000256" key="1">
    <source>
        <dbReference type="SAM" id="MobiDB-lite"/>
    </source>
</evidence>
<evidence type="ECO:0008006" key="4">
    <source>
        <dbReference type="Google" id="ProtNLM"/>
    </source>
</evidence>
<dbReference type="InterPro" id="IPR036249">
    <property type="entry name" value="Thioredoxin-like_sf"/>
</dbReference>
<feature type="compositionally biased region" description="Polar residues" evidence="1">
    <location>
        <begin position="167"/>
        <end position="192"/>
    </location>
</feature>
<dbReference type="PANTHER" id="PTHR42336:SF2">
    <property type="entry name" value="THIOREDOXIN DOMAIN-CONTAINING PROTEIN"/>
    <property type="match status" value="1"/>
</dbReference>
<dbReference type="OrthoDB" id="3902588at2759"/>